<organism evidence="13 14">
    <name type="scientific">Septoria linicola</name>
    <dbReference type="NCBI Taxonomy" id="215465"/>
    <lineage>
        <taxon>Eukaryota</taxon>
        <taxon>Fungi</taxon>
        <taxon>Dikarya</taxon>
        <taxon>Ascomycota</taxon>
        <taxon>Pezizomycotina</taxon>
        <taxon>Dothideomycetes</taxon>
        <taxon>Dothideomycetidae</taxon>
        <taxon>Mycosphaerellales</taxon>
        <taxon>Mycosphaerellaceae</taxon>
        <taxon>Septoria</taxon>
    </lineage>
</organism>
<evidence type="ECO:0000256" key="9">
    <source>
        <dbReference type="SAM" id="MobiDB-lite"/>
    </source>
</evidence>
<dbReference type="GO" id="GO:0005743">
    <property type="term" value="C:mitochondrial inner membrane"/>
    <property type="evidence" value="ECO:0007669"/>
    <property type="project" value="TreeGrafter"/>
</dbReference>
<dbReference type="PROSITE" id="PS50929">
    <property type="entry name" value="ABC_TM1F"/>
    <property type="match status" value="2"/>
</dbReference>
<dbReference type="PANTHER" id="PTHR43394">
    <property type="entry name" value="ATP-DEPENDENT PERMEASE MDL1, MITOCHONDRIAL"/>
    <property type="match status" value="1"/>
</dbReference>
<keyword evidence="3" id="KW-0813">Transport</keyword>
<feature type="transmembrane region" description="Helical" evidence="10">
    <location>
        <begin position="38"/>
        <end position="59"/>
    </location>
</feature>
<dbReference type="Proteomes" id="UP001056384">
    <property type="component" value="Chromosome 7"/>
</dbReference>
<feature type="domain" description="ABC transporter" evidence="11">
    <location>
        <begin position="872"/>
        <end position="1084"/>
    </location>
</feature>
<dbReference type="Gene3D" id="3.40.50.300">
    <property type="entry name" value="P-loop containing nucleotide triphosphate hydrolases"/>
    <property type="match status" value="3"/>
</dbReference>
<evidence type="ECO:0000259" key="11">
    <source>
        <dbReference type="PROSITE" id="PS50893"/>
    </source>
</evidence>
<dbReference type="InterPro" id="IPR017871">
    <property type="entry name" value="ABC_transporter-like_CS"/>
</dbReference>
<dbReference type="CDD" id="cd18578">
    <property type="entry name" value="ABC_6TM_Pgp_ABCB1_D2_like"/>
    <property type="match status" value="1"/>
</dbReference>
<keyword evidence="4 10" id="KW-0812">Transmembrane</keyword>
<feature type="compositionally biased region" description="Polar residues" evidence="9">
    <location>
        <begin position="477"/>
        <end position="489"/>
    </location>
</feature>
<sequence length="1088" mass="117078">MDTIQAGCSEKVGIFIQAISYFVAAFVVGFILDARLTGILLASVVLAITLTFVIPSPMVSKCSRSITEKNERANDVVESALGAVKIVQAFDMIEELCRRHVQHVDEATRANLKKAVFAALQAALVYFIAYSANALAFFLGSREATGGDAGTVYAVVFLILDASFVVGQFAPFLEIFARAAAAKATIQELLDESSTTHNSGTYRKSDLTPDFTGKDIEFSDVEFQYPARPTVKTLKGLNLKLEAGTFISIVGKSGGGKSTLVALLLGIYDYSGHINVGEDDIKTIDSGYLRSQIAVLDQYNILFSGTVFDNVCYGLLGQAVSEEEKSQRCEQALKDANVDFLTKLPQGVHTKLSNEVQLSGGQRQRVCLARALIKRPAVLILDEPTAALDARSEVAVVEAVKKVAATGVTVIMIAHRLSTTLDSDLVAVVSEGDVVESGTPRELASREDSVFRGLLDAQNTTFNDTDQAGEEGDPLSLSRTKSSHLQNLSAPEAGEAEKGTQDEKKLTIWTIAKRIGNIMRSDSLLAVAGLLASIISGGILLGQAVVFGNLITLLNTGNSNPDYYNRADMFSLIFFILALVALASYLTSGTVFGVISSRITGRMQTRLLHKLLHLDVEWFSETGHSVQQLMSKFTKDPGDLSALGGVALGAIFTIFTSVIGGIILSHIVAWMIAVVLLAAVPVMLVAGWARLRLLTASEQQHREAYTDATALAAEACRNRRAVTALCLEQHLIDEYQHSLQTPFKKLRNFVYYANKLLALCFSITYFVYALAYWWGSQQVRNGSYSTTASFIVLPVLLFSAQSAGHFFSLSPEIARAKTASRSVFTLLDAQPKITASKAEEVPAKSSTTSSLVSSDFSKSSNLDISKQSTQKLGFRDVTLLYPNSSKASLSGVNLSITSGQTVAFVGPSGAGKSSAMALIERFYDVTEGAVLFDGRDLRDMDLGAPRGVSVTDEDVQTACQKCDLHEFITSLPEGYSTECGSSSSSRLSGGQKQRLAIARALVRNPDVLLLDEPTSALDAHSEAHVQESLNEAAKGRTTIIVAHRLASIQHADQIFVFDQGKLVAKGTHAELVQQGGLYATMAKTQALV</sequence>
<dbReference type="FunFam" id="3.40.50.300:FF:000604">
    <property type="entry name" value="ABC transporter B family member 28"/>
    <property type="match status" value="1"/>
</dbReference>
<feature type="transmembrane region" description="Helical" evidence="10">
    <location>
        <begin position="572"/>
        <end position="595"/>
    </location>
</feature>
<keyword evidence="14" id="KW-1185">Reference proteome</keyword>
<keyword evidence="8 10" id="KW-0472">Membrane</keyword>
<evidence type="ECO:0000256" key="8">
    <source>
        <dbReference type="ARBA" id="ARBA00023136"/>
    </source>
</evidence>
<dbReference type="InterPro" id="IPR003439">
    <property type="entry name" value="ABC_transporter-like_ATP-bd"/>
</dbReference>
<evidence type="ECO:0000256" key="10">
    <source>
        <dbReference type="SAM" id="Phobius"/>
    </source>
</evidence>
<dbReference type="AlphaFoldDB" id="A0A9Q9EN74"/>
<dbReference type="Gene3D" id="1.20.1560.10">
    <property type="entry name" value="ABC transporter type 1, transmembrane domain"/>
    <property type="match status" value="1"/>
</dbReference>
<evidence type="ECO:0000313" key="13">
    <source>
        <dbReference type="EMBL" id="USW55203.1"/>
    </source>
</evidence>
<evidence type="ECO:0000259" key="12">
    <source>
        <dbReference type="PROSITE" id="PS50929"/>
    </source>
</evidence>
<feature type="domain" description="ABC transmembrane type-1" evidence="12">
    <location>
        <begin position="1"/>
        <end position="178"/>
    </location>
</feature>
<name>A0A9Q9EN74_9PEZI</name>
<proteinExistence type="inferred from homology"/>
<feature type="domain" description="ABC transmembrane type-1" evidence="12">
    <location>
        <begin position="527"/>
        <end position="815"/>
    </location>
</feature>
<dbReference type="GO" id="GO:0015421">
    <property type="term" value="F:ABC-type oligopeptide transporter activity"/>
    <property type="evidence" value="ECO:0007669"/>
    <property type="project" value="TreeGrafter"/>
</dbReference>
<feature type="transmembrane region" description="Helical" evidence="10">
    <location>
        <begin position="151"/>
        <end position="173"/>
    </location>
</feature>
<dbReference type="GO" id="GO:0090374">
    <property type="term" value="P:oligopeptide export from mitochondrion"/>
    <property type="evidence" value="ECO:0007669"/>
    <property type="project" value="TreeGrafter"/>
</dbReference>
<dbReference type="InterPro" id="IPR039421">
    <property type="entry name" value="Type_1_exporter"/>
</dbReference>
<comment type="similarity">
    <text evidence="2">Belongs to the ABC transporter superfamily. ABCB family. Multidrug resistance exporter (TC 3.A.1.201) subfamily.</text>
</comment>
<evidence type="ECO:0000256" key="5">
    <source>
        <dbReference type="ARBA" id="ARBA00022741"/>
    </source>
</evidence>
<protein>
    <submittedName>
        <fullName evidence="13">Type 1 protein exporter</fullName>
    </submittedName>
</protein>
<reference evidence="13" key="1">
    <citation type="submission" date="2022-06" db="EMBL/GenBank/DDBJ databases">
        <title>Complete genome sequences of two strains of the flax pathogen Septoria linicola.</title>
        <authorList>
            <person name="Lapalu N."/>
            <person name="Simon A."/>
            <person name="Demenou B."/>
            <person name="Paumier D."/>
            <person name="Guillot M.-P."/>
            <person name="Gout L."/>
            <person name="Valade R."/>
        </authorList>
    </citation>
    <scope>NUCLEOTIDE SEQUENCE</scope>
    <source>
        <strain evidence="13">SE15195</strain>
    </source>
</reference>
<feature type="transmembrane region" description="Helical" evidence="10">
    <location>
        <begin position="12"/>
        <end position="32"/>
    </location>
</feature>
<accession>A0A9Q9EN74</accession>
<dbReference type="EMBL" id="CP099424">
    <property type="protein sequence ID" value="USW55203.1"/>
    <property type="molecule type" value="Genomic_DNA"/>
</dbReference>
<evidence type="ECO:0000256" key="2">
    <source>
        <dbReference type="ARBA" id="ARBA00007577"/>
    </source>
</evidence>
<evidence type="ECO:0000313" key="14">
    <source>
        <dbReference type="Proteomes" id="UP001056384"/>
    </source>
</evidence>
<dbReference type="SMART" id="SM00382">
    <property type="entry name" value="AAA"/>
    <property type="match status" value="2"/>
</dbReference>
<dbReference type="PANTHER" id="PTHR43394:SF27">
    <property type="entry name" value="ATP-DEPENDENT TRANSLOCASE ABCB1-LIKE"/>
    <property type="match status" value="1"/>
</dbReference>
<dbReference type="InterPro" id="IPR011527">
    <property type="entry name" value="ABC1_TM_dom"/>
</dbReference>
<keyword evidence="5" id="KW-0547">Nucleotide-binding</keyword>
<dbReference type="SUPFAM" id="SSF90123">
    <property type="entry name" value="ABC transporter transmembrane region"/>
    <property type="match status" value="2"/>
</dbReference>
<dbReference type="PROSITE" id="PS50893">
    <property type="entry name" value="ABC_TRANSPORTER_2"/>
    <property type="match status" value="2"/>
</dbReference>
<evidence type="ECO:0000256" key="4">
    <source>
        <dbReference type="ARBA" id="ARBA00022692"/>
    </source>
</evidence>
<evidence type="ECO:0000256" key="3">
    <source>
        <dbReference type="ARBA" id="ARBA00022448"/>
    </source>
</evidence>
<dbReference type="GO" id="GO:0005524">
    <property type="term" value="F:ATP binding"/>
    <property type="evidence" value="ECO:0007669"/>
    <property type="project" value="UniProtKB-KW"/>
</dbReference>
<dbReference type="InterPro" id="IPR027417">
    <property type="entry name" value="P-loop_NTPase"/>
</dbReference>
<feature type="transmembrane region" description="Helical" evidence="10">
    <location>
        <begin position="787"/>
        <end position="807"/>
    </location>
</feature>
<dbReference type="SUPFAM" id="SSF52540">
    <property type="entry name" value="P-loop containing nucleoside triphosphate hydrolases"/>
    <property type="match status" value="2"/>
</dbReference>
<comment type="subcellular location">
    <subcellularLocation>
        <location evidence="1">Membrane</location>
        <topology evidence="1">Multi-pass membrane protein</topology>
    </subcellularLocation>
</comment>
<feature type="transmembrane region" description="Helical" evidence="10">
    <location>
        <begin position="640"/>
        <end position="663"/>
    </location>
</feature>
<dbReference type="PROSITE" id="PS00211">
    <property type="entry name" value="ABC_TRANSPORTER_1"/>
    <property type="match status" value="2"/>
</dbReference>
<evidence type="ECO:0000256" key="6">
    <source>
        <dbReference type="ARBA" id="ARBA00022840"/>
    </source>
</evidence>
<dbReference type="InterPro" id="IPR003593">
    <property type="entry name" value="AAA+_ATPase"/>
</dbReference>
<feature type="transmembrane region" description="Helical" evidence="10">
    <location>
        <begin position="756"/>
        <end position="775"/>
    </location>
</feature>
<feature type="transmembrane region" description="Helical" evidence="10">
    <location>
        <begin position="115"/>
        <end position="139"/>
    </location>
</feature>
<feature type="domain" description="ABC transporter" evidence="11">
    <location>
        <begin position="216"/>
        <end position="456"/>
    </location>
</feature>
<keyword evidence="7 10" id="KW-1133">Transmembrane helix</keyword>
<keyword evidence="6" id="KW-0067">ATP-binding</keyword>
<feature type="transmembrane region" description="Helical" evidence="10">
    <location>
        <begin position="669"/>
        <end position="689"/>
    </location>
</feature>
<gene>
    <name evidence="13" type="ORF">Slin15195_G085220</name>
</gene>
<dbReference type="GO" id="GO:0016887">
    <property type="term" value="F:ATP hydrolysis activity"/>
    <property type="evidence" value="ECO:0007669"/>
    <property type="project" value="InterPro"/>
</dbReference>
<dbReference type="Pfam" id="PF00005">
    <property type="entry name" value="ABC_tran"/>
    <property type="match status" value="2"/>
</dbReference>
<dbReference type="Pfam" id="PF00664">
    <property type="entry name" value="ABC_membrane"/>
    <property type="match status" value="2"/>
</dbReference>
<feature type="region of interest" description="Disordered" evidence="9">
    <location>
        <begin position="462"/>
        <end position="501"/>
    </location>
</feature>
<feature type="transmembrane region" description="Helical" evidence="10">
    <location>
        <begin position="524"/>
        <end position="552"/>
    </location>
</feature>
<dbReference type="InterPro" id="IPR036640">
    <property type="entry name" value="ABC1_TM_sf"/>
</dbReference>
<evidence type="ECO:0000256" key="7">
    <source>
        <dbReference type="ARBA" id="ARBA00022989"/>
    </source>
</evidence>
<evidence type="ECO:0000256" key="1">
    <source>
        <dbReference type="ARBA" id="ARBA00004141"/>
    </source>
</evidence>